<evidence type="ECO:0000313" key="2">
    <source>
        <dbReference type="Proteomes" id="UP000178370"/>
    </source>
</evidence>
<reference evidence="1 2" key="1">
    <citation type="journal article" date="2016" name="Nat. Commun.">
        <title>Thousands of microbial genomes shed light on interconnected biogeochemical processes in an aquifer system.</title>
        <authorList>
            <person name="Anantharaman K."/>
            <person name="Brown C.T."/>
            <person name="Hug L.A."/>
            <person name="Sharon I."/>
            <person name="Castelle C.J."/>
            <person name="Probst A.J."/>
            <person name="Thomas B.C."/>
            <person name="Singh A."/>
            <person name="Wilkins M.J."/>
            <person name="Karaoz U."/>
            <person name="Brodie E.L."/>
            <person name="Williams K.H."/>
            <person name="Hubbard S.S."/>
            <person name="Banfield J.F."/>
        </authorList>
    </citation>
    <scope>NUCLEOTIDE SEQUENCE [LARGE SCALE GENOMIC DNA]</scope>
</reference>
<gene>
    <name evidence="1" type="ORF">A2763_00095</name>
</gene>
<accession>A0A1F6CQ39</accession>
<dbReference type="AlphaFoldDB" id="A0A1F6CQ39"/>
<protein>
    <submittedName>
        <fullName evidence="1">Uncharacterized protein</fullName>
    </submittedName>
</protein>
<dbReference type="Proteomes" id="UP000178370">
    <property type="component" value="Unassembled WGS sequence"/>
</dbReference>
<organism evidence="1 2">
    <name type="scientific">Candidatus Kaiserbacteria bacterium RIFCSPHIGHO2_01_FULL_54_36</name>
    <dbReference type="NCBI Taxonomy" id="1798482"/>
    <lineage>
        <taxon>Bacteria</taxon>
        <taxon>Candidatus Kaiseribacteriota</taxon>
    </lineage>
</organism>
<proteinExistence type="predicted"/>
<dbReference type="STRING" id="1798482.A2763_00095"/>
<sequence>MNETLTKMRAWIEAEQEKAKKDYADKFDLTSLTFCGVKAAGGDAFEAVKKKLWAAAEAERLGRYDVVTPDEAIRVIDRALIS</sequence>
<name>A0A1F6CQ39_9BACT</name>
<evidence type="ECO:0000313" key="1">
    <source>
        <dbReference type="EMBL" id="OGG50992.1"/>
    </source>
</evidence>
<dbReference type="EMBL" id="MFKV01000004">
    <property type="protein sequence ID" value="OGG50992.1"/>
    <property type="molecule type" value="Genomic_DNA"/>
</dbReference>
<comment type="caution">
    <text evidence="1">The sequence shown here is derived from an EMBL/GenBank/DDBJ whole genome shotgun (WGS) entry which is preliminary data.</text>
</comment>